<evidence type="ECO:0000256" key="1">
    <source>
        <dbReference type="SAM" id="MobiDB-lite"/>
    </source>
</evidence>
<name>A0A8X7BGE4_TRICX</name>
<dbReference type="GO" id="GO:0003677">
    <property type="term" value="F:DNA binding"/>
    <property type="evidence" value="ECO:0007669"/>
    <property type="project" value="InterPro"/>
</dbReference>
<dbReference type="InterPro" id="IPR036397">
    <property type="entry name" value="RNaseH_sf"/>
</dbReference>
<feature type="domain" description="Transposase Tc1-like" evidence="2">
    <location>
        <begin position="54"/>
        <end position="117"/>
    </location>
</feature>
<dbReference type="EMBL" id="BMAU01021388">
    <property type="protein sequence ID" value="GFY29584.1"/>
    <property type="molecule type" value="Genomic_DNA"/>
</dbReference>
<evidence type="ECO:0000313" key="3">
    <source>
        <dbReference type="EMBL" id="GFY29584.1"/>
    </source>
</evidence>
<dbReference type="AlphaFoldDB" id="A0A8X7BGE4"/>
<feature type="region of interest" description="Disordered" evidence="1">
    <location>
        <begin position="51"/>
        <end position="73"/>
    </location>
</feature>
<evidence type="ECO:0000313" key="4">
    <source>
        <dbReference type="Proteomes" id="UP000887159"/>
    </source>
</evidence>
<accession>A0A8X7BGE4</accession>
<sequence>MARIVRHNDKRVIEGYIRNDGKEVKLFTSALKAFQCNNHIVMAQKLTHPAGITAKRNRQSTSSDLSRQLSSATGTTVSRQTVYRRLGHIGLYARRPVRCVPLTATHCHLQLTWSREHALWTPKQWSCEMFSDESRFSLQSDSRRTLIRRAPSGTGLEPVTKQATVRYLYPSATAAYVGAGCLVWGRIILGFRTDLHVQSVTITGHFYRDVILEQHVRLFRGAMGAEFLFMDDNARPHRANTVDECLQSEDITRMDWPACEGLLGPHFENENK</sequence>
<proteinExistence type="predicted"/>
<organism evidence="3 4">
    <name type="scientific">Trichonephila clavipes</name>
    <name type="common">Golden silk orbweaver</name>
    <name type="synonym">Nephila clavipes</name>
    <dbReference type="NCBI Taxonomy" id="2585209"/>
    <lineage>
        <taxon>Eukaryota</taxon>
        <taxon>Metazoa</taxon>
        <taxon>Ecdysozoa</taxon>
        <taxon>Arthropoda</taxon>
        <taxon>Chelicerata</taxon>
        <taxon>Arachnida</taxon>
        <taxon>Araneae</taxon>
        <taxon>Araneomorphae</taxon>
        <taxon>Entelegynae</taxon>
        <taxon>Araneoidea</taxon>
        <taxon>Nephilidae</taxon>
        <taxon>Trichonephila</taxon>
    </lineage>
</organism>
<dbReference type="InterPro" id="IPR002492">
    <property type="entry name" value="Transposase_Tc1-like"/>
</dbReference>
<dbReference type="Gene3D" id="3.30.420.10">
    <property type="entry name" value="Ribonuclease H-like superfamily/Ribonuclease H"/>
    <property type="match status" value="1"/>
</dbReference>
<dbReference type="GO" id="GO:0015074">
    <property type="term" value="P:DNA integration"/>
    <property type="evidence" value="ECO:0007669"/>
    <property type="project" value="InterPro"/>
</dbReference>
<dbReference type="Pfam" id="PF01498">
    <property type="entry name" value="HTH_Tnp_Tc3_2"/>
    <property type="match status" value="1"/>
</dbReference>
<reference evidence="3" key="1">
    <citation type="submission" date="2020-08" db="EMBL/GenBank/DDBJ databases">
        <title>Multicomponent nature underlies the extraordinary mechanical properties of spider dragline silk.</title>
        <authorList>
            <person name="Kono N."/>
            <person name="Nakamura H."/>
            <person name="Mori M."/>
            <person name="Yoshida Y."/>
            <person name="Ohtoshi R."/>
            <person name="Malay A.D."/>
            <person name="Moran D.A.P."/>
            <person name="Tomita M."/>
            <person name="Numata K."/>
            <person name="Arakawa K."/>
        </authorList>
    </citation>
    <scope>NUCLEOTIDE SEQUENCE</scope>
</reference>
<evidence type="ECO:0000259" key="2">
    <source>
        <dbReference type="Pfam" id="PF01498"/>
    </source>
</evidence>
<keyword evidence="4" id="KW-1185">Reference proteome</keyword>
<comment type="caution">
    <text evidence="3">The sequence shown here is derived from an EMBL/GenBank/DDBJ whole genome shotgun (WGS) entry which is preliminary data.</text>
</comment>
<protein>
    <submittedName>
        <fullName evidence="3">Transposable element Tcb1 transposase</fullName>
    </submittedName>
</protein>
<dbReference type="Proteomes" id="UP000887159">
    <property type="component" value="Unassembled WGS sequence"/>
</dbReference>
<dbReference type="GO" id="GO:0006313">
    <property type="term" value="P:DNA transposition"/>
    <property type="evidence" value="ECO:0007669"/>
    <property type="project" value="InterPro"/>
</dbReference>
<gene>
    <name evidence="3" type="primary">TCB1_157</name>
    <name evidence="3" type="ORF">TNCV_2627541</name>
</gene>
<feature type="compositionally biased region" description="Low complexity" evidence="1">
    <location>
        <begin position="59"/>
        <end position="71"/>
    </location>
</feature>